<proteinExistence type="predicted"/>
<dbReference type="EMBL" id="CP030759">
    <property type="protein sequence ID" value="AXA34944.1"/>
    <property type="molecule type" value="Genomic_DNA"/>
</dbReference>
<accession>A0A2Z4Y1N9</accession>
<sequence length="58" mass="6535">MHERTYGQGQPPLERIWIPVCVLRARWGFAAGRLMANDVTCKACLALCNSFAPWCEPV</sequence>
<reference evidence="1 2" key="1">
    <citation type="submission" date="2018-05" db="EMBL/GenBank/DDBJ databases">
        <title>A metagenomic window into the 2 km-deep terrestrial subsurface aquifer revealed taxonomically and functionally diverse microbial community comprising novel uncultured bacterial lineages.</title>
        <authorList>
            <person name="Kadnikov V.V."/>
            <person name="Mardanov A.V."/>
            <person name="Beletsky A.V."/>
            <person name="Banks D."/>
            <person name="Pimenov N.V."/>
            <person name="Frank Y.A."/>
            <person name="Karnachuk O.V."/>
            <person name="Ravin N.V."/>
        </authorList>
    </citation>
    <scope>NUCLEOTIDE SEQUENCE [LARGE SCALE GENOMIC DNA]</scope>
    <source>
        <strain evidence="1">BY</strain>
    </source>
</reference>
<name>A0A2Z4Y1N9_SUMC1</name>
<protein>
    <submittedName>
        <fullName evidence="1">Uncharacterized protein</fullName>
    </submittedName>
</protein>
<dbReference type="Proteomes" id="UP000262583">
    <property type="component" value="Chromosome"/>
</dbReference>
<dbReference type="AlphaFoldDB" id="A0A2Z4Y1N9"/>
<organism evidence="1 2">
    <name type="scientific">Sumerlaea chitinivorans</name>
    <dbReference type="NCBI Taxonomy" id="2250252"/>
    <lineage>
        <taxon>Bacteria</taxon>
        <taxon>Candidatus Sumerlaeota</taxon>
        <taxon>Candidatus Sumerlaeia</taxon>
        <taxon>Candidatus Sumerlaeales</taxon>
        <taxon>Candidatus Sumerlaeaceae</taxon>
        <taxon>Candidatus Sumerlaea</taxon>
    </lineage>
</organism>
<evidence type="ECO:0000313" key="1">
    <source>
        <dbReference type="EMBL" id="AXA34944.1"/>
    </source>
</evidence>
<gene>
    <name evidence="1" type="ORF">BRCON_0167</name>
</gene>
<evidence type="ECO:0000313" key="2">
    <source>
        <dbReference type="Proteomes" id="UP000262583"/>
    </source>
</evidence>
<dbReference type="KEGG" id="schv:BRCON_0167"/>